<accession>A0ABR0K608</accession>
<evidence type="ECO:0000256" key="2">
    <source>
        <dbReference type="SAM" id="MobiDB-lite"/>
    </source>
</evidence>
<dbReference type="PANTHER" id="PTHR13153:SF5">
    <property type="entry name" value="GATOR COMPLEX PROTEIN NPRL3"/>
    <property type="match status" value="1"/>
</dbReference>
<evidence type="ECO:0000313" key="3">
    <source>
        <dbReference type="EMBL" id="KAK5087741.1"/>
    </source>
</evidence>
<feature type="region of interest" description="Disordered" evidence="2">
    <location>
        <begin position="553"/>
        <end position="604"/>
    </location>
</feature>
<keyword evidence="4" id="KW-1185">Reference proteome</keyword>
<reference evidence="3 4" key="1">
    <citation type="submission" date="2023-08" db="EMBL/GenBank/DDBJ databases">
        <title>Black Yeasts Isolated from many extreme environments.</title>
        <authorList>
            <person name="Coleine C."/>
            <person name="Stajich J.E."/>
            <person name="Selbmann L."/>
        </authorList>
    </citation>
    <scope>NUCLEOTIDE SEQUENCE [LARGE SCALE GENOMIC DNA]</scope>
    <source>
        <strain evidence="3 4">CCFEE 5885</strain>
    </source>
</reference>
<organism evidence="3 4">
    <name type="scientific">Lithohypha guttulata</name>
    <dbReference type="NCBI Taxonomy" id="1690604"/>
    <lineage>
        <taxon>Eukaryota</taxon>
        <taxon>Fungi</taxon>
        <taxon>Dikarya</taxon>
        <taxon>Ascomycota</taxon>
        <taxon>Pezizomycotina</taxon>
        <taxon>Eurotiomycetes</taxon>
        <taxon>Chaetothyriomycetidae</taxon>
        <taxon>Chaetothyriales</taxon>
        <taxon>Trichomeriaceae</taxon>
        <taxon>Lithohypha</taxon>
    </lineage>
</organism>
<keyword evidence="1" id="KW-0732">Signal</keyword>
<sequence length="700" mass="77940">MSSTISVPNPCLSALLLVCQTRSGSGPQLLFHWPSDPLARSSSSDREQTDTDGDDTSDGSEEWSSDDDYLDHHSSSKGSGAPVTVASNDTSKFDRIIPKAEQHTENSASRKKTLFGLDEDGLVGLLSPDRTWNKRKFELSINDLTFVGRPVFARQDGCWRGQKSAAKAKQRSVTPEAEHSTEDDEANETTDARNEFDLDGNHSTTKSELVMFHVVFVMNPPPLDHAHRVKEMYENVVKKFSRALKWVQVRNDYVRQETEALLTESQKLLTKDCLSQATVMSELLRASSLAKALVTVYNAISASKIASVSLIPGVSISMQIPPVTSTAYLPSLTEPPIPPGLWLTTATEAPPDAGKADKHTSSSTLQLAKSYTLLLKSPPHRIAKDAQTAGGPLAAHLPRFVAALRPTKSFYKLSNEYQISIADVQLLARHLIYWRRAIAIPPLNQRDTYIVSPNADFSKIKEACKSYESQFPASLPSLPKLLSLLSGIPRPFMSLIPSPDHKEIYMLVLAWLMRNGWVTQLRTFAYVRVSSNIKRQARDRECESKASISQSFNSASEVSDRRSGELSRSQRPSFVSRQSSDGGRSFKDGRHMSGATLIKNPPKATPEESRWLKFVHDSMLDDEGMFGDLTEEERDELHHYWPILSKHFDGTTALESVPVKEGLKRKLAWLLYHKFGLNFDTGVEGLDGSNKTMIVTIRHW</sequence>
<dbReference type="Pfam" id="PF03666">
    <property type="entry name" value="NPR3"/>
    <property type="match status" value="1"/>
</dbReference>
<dbReference type="PANTHER" id="PTHR13153">
    <property type="entry name" value="CGTHBA PROTEIN -14 GENE PROTEIN"/>
    <property type="match status" value="1"/>
</dbReference>
<comment type="subcellular location">
    <subcellularLocation>
        <location evidence="1">Vacuole membrane</location>
        <topology evidence="1">Peripheral membrane protein</topology>
    </subcellularLocation>
</comment>
<proteinExistence type="inferred from homology"/>
<comment type="function">
    <text evidence="1">Mediates inactivation of the TORC1 complex in response to amino acid starvation. Required for meiotic nuclear division.</text>
</comment>
<keyword evidence="1" id="KW-0469">Meiosis</keyword>
<feature type="compositionally biased region" description="Basic and acidic residues" evidence="2">
    <location>
        <begin position="190"/>
        <end position="200"/>
    </location>
</feature>
<feature type="compositionally biased region" description="Acidic residues" evidence="2">
    <location>
        <begin position="50"/>
        <end position="69"/>
    </location>
</feature>
<protein>
    <recommendedName>
        <fullName evidence="1">Nitrogen permease regulator 3</fullName>
    </recommendedName>
    <alternativeName>
        <fullName evidence="1">Required for meiotic nuclear division protein 11</fullName>
    </alternativeName>
</protein>
<dbReference type="EMBL" id="JAVRRG010000083">
    <property type="protein sequence ID" value="KAK5087741.1"/>
    <property type="molecule type" value="Genomic_DNA"/>
</dbReference>
<feature type="region of interest" description="Disordered" evidence="2">
    <location>
        <begin position="163"/>
        <end position="200"/>
    </location>
</feature>
<dbReference type="Proteomes" id="UP001345013">
    <property type="component" value="Unassembled WGS sequence"/>
</dbReference>
<dbReference type="InterPro" id="IPR005365">
    <property type="entry name" value="Npr3"/>
</dbReference>
<comment type="similarity">
    <text evidence="1">Belongs to the NPR3 family.</text>
</comment>
<comment type="caution">
    <text evidence="3">The sequence shown here is derived from an EMBL/GenBank/DDBJ whole genome shotgun (WGS) entry which is preliminary data.</text>
</comment>
<name>A0ABR0K608_9EURO</name>
<feature type="region of interest" description="Disordered" evidence="2">
    <location>
        <begin position="30"/>
        <end position="90"/>
    </location>
</feature>
<evidence type="ECO:0000256" key="1">
    <source>
        <dbReference type="RuleBase" id="RU368069"/>
    </source>
</evidence>
<feature type="compositionally biased region" description="Polar residues" evidence="2">
    <location>
        <begin position="566"/>
        <end position="582"/>
    </location>
</feature>
<evidence type="ECO:0000313" key="4">
    <source>
        <dbReference type="Proteomes" id="UP001345013"/>
    </source>
</evidence>
<gene>
    <name evidence="3" type="primary">npr3</name>
    <name evidence="3" type="ORF">LTR24_006451</name>
</gene>